<name>A0A157RFN1_9BORD</name>
<dbReference type="CDD" id="cd07984">
    <property type="entry name" value="LPLAT_LABLAT-like"/>
    <property type="match status" value="1"/>
</dbReference>
<keyword evidence="3" id="KW-0997">Cell inner membrane</keyword>
<dbReference type="KEGG" id="btrm:SAMEA390648701397"/>
<keyword evidence="6 7" id="KW-0012">Acyltransferase</keyword>
<dbReference type="AlphaFoldDB" id="A0A157RFN1"/>
<gene>
    <name evidence="7" type="primary">htrB1</name>
    <name evidence="7" type="ORF">SAMEA3906487_01397</name>
</gene>
<evidence type="ECO:0000256" key="2">
    <source>
        <dbReference type="ARBA" id="ARBA00022475"/>
    </source>
</evidence>
<comment type="subcellular location">
    <subcellularLocation>
        <location evidence="1">Cell inner membrane</location>
    </subcellularLocation>
</comment>
<evidence type="ECO:0000256" key="3">
    <source>
        <dbReference type="ARBA" id="ARBA00022519"/>
    </source>
</evidence>
<dbReference type="RefSeq" id="WP_025514120.1">
    <property type="nucleotide sequence ID" value="NZ_CP016340.1"/>
</dbReference>
<keyword evidence="5" id="KW-0472">Membrane</keyword>
<evidence type="ECO:0000256" key="6">
    <source>
        <dbReference type="ARBA" id="ARBA00023315"/>
    </source>
</evidence>
<protein>
    <submittedName>
        <fullName evidence="7">Lipid A biosynthesis lauroyl acyltransferase</fullName>
        <ecNumber evidence="7">2.3.1.-</ecNumber>
    </submittedName>
</protein>
<dbReference type="GO" id="GO:0009247">
    <property type="term" value="P:glycolipid biosynthetic process"/>
    <property type="evidence" value="ECO:0007669"/>
    <property type="project" value="UniProtKB-ARBA"/>
</dbReference>
<keyword evidence="4 7" id="KW-0808">Transferase</keyword>
<keyword evidence="8" id="KW-1185">Reference proteome</keyword>
<dbReference type="EMBL" id="LT546645">
    <property type="protein sequence ID" value="SAI68664.1"/>
    <property type="molecule type" value="Genomic_DNA"/>
</dbReference>
<organism evidence="7 8">
    <name type="scientific">Bordetella trematum</name>
    <dbReference type="NCBI Taxonomy" id="123899"/>
    <lineage>
        <taxon>Bacteria</taxon>
        <taxon>Pseudomonadati</taxon>
        <taxon>Pseudomonadota</taxon>
        <taxon>Betaproteobacteria</taxon>
        <taxon>Burkholderiales</taxon>
        <taxon>Alcaligenaceae</taxon>
        <taxon>Bordetella</taxon>
    </lineage>
</organism>
<evidence type="ECO:0000256" key="4">
    <source>
        <dbReference type="ARBA" id="ARBA00022679"/>
    </source>
</evidence>
<evidence type="ECO:0000256" key="5">
    <source>
        <dbReference type="ARBA" id="ARBA00023136"/>
    </source>
</evidence>
<reference evidence="7 8" key="1">
    <citation type="submission" date="2016-04" db="EMBL/GenBank/DDBJ databases">
        <authorList>
            <consortium name="Pathogen Informatics"/>
        </authorList>
    </citation>
    <scope>NUCLEOTIDE SEQUENCE [LARGE SCALE GENOMIC DNA]</scope>
    <source>
        <strain evidence="7 8">H044680328</strain>
    </source>
</reference>
<keyword evidence="2" id="KW-1003">Cell membrane</keyword>
<dbReference type="Proteomes" id="UP000076825">
    <property type="component" value="Chromosome 1"/>
</dbReference>
<dbReference type="GO" id="GO:0005886">
    <property type="term" value="C:plasma membrane"/>
    <property type="evidence" value="ECO:0007669"/>
    <property type="project" value="UniProtKB-SubCell"/>
</dbReference>
<accession>A0A157RFN1</accession>
<dbReference type="PIRSF" id="PIRSF026649">
    <property type="entry name" value="MsbB"/>
    <property type="match status" value="1"/>
</dbReference>
<dbReference type="PANTHER" id="PTHR30606">
    <property type="entry name" value="LIPID A BIOSYNTHESIS LAUROYL ACYLTRANSFERASE"/>
    <property type="match status" value="1"/>
</dbReference>
<proteinExistence type="predicted"/>
<dbReference type="EC" id="2.3.1.-" evidence="7"/>
<dbReference type="InterPro" id="IPR004960">
    <property type="entry name" value="LipA_acyltrans"/>
</dbReference>
<dbReference type="eggNOG" id="COG1560">
    <property type="taxonomic scope" value="Bacteria"/>
</dbReference>
<dbReference type="Pfam" id="PF03279">
    <property type="entry name" value="Lip_A_acyltrans"/>
    <property type="match status" value="1"/>
</dbReference>
<dbReference type="GeneID" id="56591313"/>
<dbReference type="PANTHER" id="PTHR30606:SF9">
    <property type="entry name" value="LIPID A BIOSYNTHESIS LAUROYLTRANSFERASE"/>
    <property type="match status" value="1"/>
</dbReference>
<evidence type="ECO:0000256" key="1">
    <source>
        <dbReference type="ARBA" id="ARBA00004533"/>
    </source>
</evidence>
<dbReference type="GO" id="GO:0016746">
    <property type="term" value="F:acyltransferase activity"/>
    <property type="evidence" value="ECO:0007669"/>
    <property type="project" value="UniProtKB-KW"/>
</dbReference>
<dbReference type="OrthoDB" id="9803456at2"/>
<dbReference type="PATRIC" id="fig|123899.6.peg.1376"/>
<dbReference type="STRING" id="123899.SAMEA3906487_01397"/>
<sequence>MSTRFKIRLLDGLFGWFGRMSPRARQRAGAFVSWLAMRLAKSRVRIVRRNLEICFPAESAETRERWVQEHFRALGQSIVDRGVLWYGTPQAIEAMASVSGAEQIHALTQAGRPVILLAPHFIALDVAATLLSRRLPTAATMYTPQSDPAVDEVVRRGRARFNEVFLVSRKDGVRDLIRHFREARPVYYLPDMDFGPKGSVFVPFFDVPAATLVATAQLARKWNAAVLPILDFWDPHTGRYQIEVLPPLADFPGDDSLEDATARLNRELEGWVRRCPSQYYWVHRRFKTRPPGTPKLY</sequence>
<evidence type="ECO:0000313" key="7">
    <source>
        <dbReference type="EMBL" id="SAI68664.1"/>
    </source>
</evidence>
<evidence type="ECO:0000313" key="8">
    <source>
        <dbReference type="Proteomes" id="UP000076825"/>
    </source>
</evidence>